<evidence type="ECO:0000313" key="2">
    <source>
        <dbReference type="EMBL" id="CAG8666338.1"/>
    </source>
</evidence>
<reference evidence="2" key="1">
    <citation type="submission" date="2021-06" db="EMBL/GenBank/DDBJ databases">
        <authorList>
            <person name="Kallberg Y."/>
            <person name="Tangrot J."/>
            <person name="Rosling A."/>
        </authorList>
    </citation>
    <scope>NUCLEOTIDE SEQUENCE</scope>
    <source>
        <strain evidence="2">CL551</strain>
    </source>
</reference>
<dbReference type="AlphaFoldDB" id="A0A9N9HD35"/>
<comment type="caution">
    <text evidence="2">The sequence shown here is derived from an EMBL/GenBank/DDBJ whole genome shotgun (WGS) entry which is preliminary data.</text>
</comment>
<sequence length="170" mass="19581">MILPVYPIKTIPEKSVDHWLILPLVKLILITILNGQKIVPIEFLMILLKQILMILLNKYIPASGISDITSNPDKYQEETKSRVTNSSPTTTIYTKLKSSKEKEVDDFFDLLEKERISNIMRERNREKKFQCESPSQEAHSVSQNTASTPHGRKNEQGLIREMILSKEEIT</sequence>
<proteinExistence type="predicted"/>
<protein>
    <submittedName>
        <fullName evidence="2">17255_t:CDS:1</fullName>
    </submittedName>
</protein>
<keyword evidence="3" id="KW-1185">Reference proteome</keyword>
<evidence type="ECO:0000313" key="3">
    <source>
        <dbReference type="Proteomes" id="UP000789342"/>
    </source>
</evidence>
<organism evidence="2 3">
    <name type="scientific">Acaulospora morrowiae</name>
    <dbReference type="NCBI Taxonomy" id="94023"/>
    <lineage>
        <taxon>Eukaryota</taxon>
        <taxon>Fungi</taxon>
        <taxon>Fungi incertae sedis</taxon>
        <taxon>Mucoromycota</taxon>
        <taxon>Glomeromycotina</taxon>
        <taxon>Glomeromycetes</taxon>
        <taxon>Diversisporales</taxon>
        <taxon>Acaulosporaceae</taxon>
        <taxon>Acaulospora</taxon>
    </lineage>
</organism>
<dbReference type="Proteomes" id="UP000789342">
    <property type="component" value="Unassembled WGS sequence"/>
</dbReference>
<dbReference type="EMBL" id="CAJVPV010011975">
    <property type="protein sequence ID" value="CAG8666338.1"/>
    <property type="molecule type" value="Genomic_DNA"/>
</dbReference>
<accession>A0A9N9HD35</accession>
<feature type="compositionally biased region" description="Polar residues" evidence="1">
    <location>
        <begin position="132"/>
        <end position="148"/>
    </location>
</feature>
<name>A0A9N9HD35_9GLOM</name>
<dbReference type="OrthoDB" id="2439280at2759"/>
<evidence type="ECO:0000256" key="1">
    <source>
        <dbReference type="SAM" id="MobiDB-lite"/>
    </source>
</evidence>
<gene>
    <name evidence="2" type="ORF">AMORRO_LOCUS10632</name>
</gene>
<feature type="region of interest" description="Disordered" evidence="1">
    <location>
        <begin position="125"/>
        <end position="170"/>
    </location>
</feature>